<dbReference type="BioCyc" id="DPIE1322246:BN4_RS11685-MONOMER"/>
<dbReference type="KEGG" id="dpi:BN4_12327"/>
<dbReference type="eggNOG" id="ENOG5033DD4">
    <property type="taxonomic scope" value="Bacteria"/>
</dbReference>
<accession>M1WTG5</accession>
<name>M1WTG5_PSEP2</name>
<dbReference type="OrthoDB" id="5458897at2"/>
<protein>
    <submittedName>
        <fullName evidence="1">Uncharacterized protein</fullName>
    </submittedName>
</protein>
<dbReference type="Proteomes" id="UP000011724">
    <property type="component" value="Chromosome"/>
</dbReference>
<evidence type="ECO:0000313" key="1">
    <source>
        <dbReference type="EMBL" id="CCH49562.1"/>
    </source>
</evidence>
<dbReference type="PATRIC" id="fig|879567.3.peg.2478"/>
<sequence>MQKLMSILVCLLVLLPSIEAFGQGLPGLMVQTVGELERIELITGSAAQKEVNRLHGKSLAAEASAVARYAIPGSTNHPAEVWVSRVSSEQEARRQTGEMVHKMFENPNSPFRNPHRFDHAGKAVYHFEGMGMVHLIWYSGDLVFWISAESDHESILLEAFCR</sequence>
<dbReference type="STRING" id="1322246.BN4_12327"/>
<dbReference type="RefSeq" id="WP_015415605.1">
    <property type="nucleotide sequence ID" value="NC_020409.1"/>
</dbReference>
<evidence type="ECO:0000313" key="2">
    <source>
        <dbReference type="Proteomes" id="UP000011724"/>
    </source>
</evidence>
<dbReference type="EMBL" id="FO203427">
    <property type="protein sequence ID" value="CCH49562.1"/>
    <property type="molecule type" value="Genomic_DNA"/>
</dbReference>
<organism evidence="1 2">
    <name type="scientific">Pseudodesulfovibrio piezophilus (strain DSM 21447 / JCM 15486 / C1TLV30)</name>
    <name type="common">Desulfovibrio piezophilus</name>
    <dbReference type="NCBI Taxonomy" id="1322246"/>
    <lineage>
        <taxon>Bacteria</taxon>
        <taxon>Pseudomonadati</taxon>
        <taxon>Thermodesulfobacteriota</taxon>
        <taxon>Desulfovibrionia</taxon>
        <taxon>Desulfovibrionales</taxon>
        <taxon>Desulfovibrionaceae</taxon>
    </lineage>
</organism>
<proteinExistence type="predicted"/>
<reference evidence="2" key="2">
    <citation type="journal article" date="2013" name="Stand. Genomic Sci.">
        <title>Complete genome sequence of Desulfocapsa sulfexigens, a marine deltaproteobacterium specialized in disproportionating inorganic sulfur compounds.</title>
        <authorList>
            <person name="Finster K.W."/>
            <person name="Kjeldsen K.U."/>
            <person name="Kube M."/>
            <person name="Reinhardt R."/>
            <person name="Mussmann M."/>
            <person name="Amann R."/>
            <person name="Schreiber L."/>
        </authorList>
    </citation>
    <scope>NUCLEOTIDE SEQUENCE [LARGE SCALE GENOMIC DNA]</scope>
    <source>
        <strain evidence="2">DSM 10523 / SB164P1</strain>
    </source>
</reference>
<gene>
    <name evidence="1" type="ordered locus">BN4_12327</name>
</gene>
<dbReference type="AlphaFoldDB" id="M1WTG5"/>
<reference evidence="1 2" key="1">
    <citation type="journal article" date="2013" name="PLoS ONE">
        <title>The first genomic and proteomic characterization of a deep-sea sulfate reducer: insights into the piezophilic lifestyle of Desulfovibrio piezophilus.</title>
        <authorList>
            <person name="Pradel N."/>
            <person name="Ji B."/>
            <person name="Gimenez G."/>
            <person name="Talla E."/>
            <person name="Lenoble P."/>
            <person name="Garel M."/>
            <person name="Tamburini C."/>
            <person name="Fourquet P."/>
            <person name="Lebrun R."/>
            <person name="Bertin P."/>
            <person name="Denis Y."/>
            <person name="Pophillat M."/>
            <person name="Barbe V."/>
            <person name="Ollivier B."/>
            <person name="Dolla A."/>
        </authorList>
    </citation>
    <scope>NUCLEOTIDE SEQUENCE [LARGE SCALE GENOMIC DNA]</scope>
    <source>
        <strain evidence="2">DSM 10523 / SB164P1</strain>
    </source>
</reference>
<keyword evidence="2" id="KW-1185">Reference proteome</keyword>
<dbReference type="HOGENOM" id="CLU_1641033_0_0_7"/>